<feature type="binding site" evidence="3 4">
    <location>
        <position position="71"/>
    </location>
    <ligand>
        <name>substrate</name>
    </ligand>
</feature>
<dbReference type="PANTHER" id="PTHR23046">
    <property type="entry name" value="PHOSPHORIBOSYLAMINOIMIDAZOLE CARBOXYLASE CATALYTIC SUBUNIT"/>
    <property type="match status" value="1"/>
</dbReference>
<organism evidence="6 7">
    <name type="scientific">Bifidobacterium animalis subsp. lactis CNCM I-2494</name>
    <dbReference type="NCBI Taxonomy" id="1042403"/>
    <lineage>
        <taxon>Bacteria</taxon>
        <taxon>Bacillati</taxon>
        <taxon>Actinomycetota</taxon>
        <taxon>Actinomycetes</taxon>
        <taxon>Bifidobacteriales</taxon>
        <taxon>Bifidobacteriaceae</taxon>
        <taxon>Bifidobacterium</taxon>
    </lineage>
</organism>
<evidence type="ECO:0000313" key="6">
    <source>
        <dbReference type="EMBL" id="AEK30050.1"/>
    </source>
</evidence>
<dbReference type="PIRSF" id="PIRSF001338">
    <property type="entry name" value="AIR_carboxylase"/>
    <property type="match status" value="1"/>
</dbReference>
<comment type="function">
    <text evidence="3">Catalyzes the conversion of N5-carboxyaminoimidazole ribonucleotide (N5-CAIR) to 4-carboxy-5-aminoimidazole ribonucleotide (CAIR).</text>
</comment>
<accession>A0A806FX34</accession>
<keyword evidence="2 3" id="KW-0413">Isomerase</keyword>
<comment type="catalytic activity">
    <reaction evidence="3">
        <text>5-carboxyamino-1-(5-phospho-D-ribosyl)imidazole + H(+) = 5-amino-1-(5-phospho-D-ribosyl)imidazole-4-carboxylate</text>
        <dbReference type="Rhea" id="RHEA:13193"/>
        <dbReference type="ChEBI" id="CHEBI:15378"/>
        <dbReference type="ChEBI" id="CHEBI:58730"/>
        <dbReference type="ChEBI" id="CHEBI:77657"/>
        <dbReference type="EC" id="5.4.99.18"/>
    </reaction>
</comment>
<dbReference type="Gene3D" id="3.40.50.1970">
    <property type="match status" value="1"/>
</dbReference>
<dbReference type="Proteomes" id="UP000008394">
    <property type="component" value="Chromosome"/>
</dbReference>
<keyword evidence="1 3" id="KW-0658">Purine biosynthesis</keyword>
<dbReference type="SUPFAM" id="SSF52255">
    <property type="entry name" value="N5-CAIR mutase (phosphoribosylaminoimidazole carboxylase, PurE)"/>
    <property type="match status" value="1"/>
</dbReference>
<dbReference type="GO" id="GO:0034023">
    <property type="term" value="F:5-(carboxyamino)imidazole ribonucleotide mutase activity"/>
    <property type="evidence" value="ECO:0007669"/>
    <property type="project" value="UniProtKB-UniRule"/>
</dbReference>
<comment type="pathway">
    <text evidence="3">Purine metabolism; IMP biosynthesis via de novo pathway; 5-amino-1-(5-phospho-D-ribosyl)imidazole-4-carboxylate from 5-amino-1-(5-phospho-D-ribosyl)imidazole (N5-CAIR route): step 2/2.</text>
</comment>
<dbReference type="InterPro" id="IPR033747">
    <property type="entry name" value="PurE_ClassI"/>
</dbReference>
<dbReference type="NCBIfam" id="TIGR01162">
    <property type="entry name" value="purE"/>
    <property type="match status" value="1"/>
</dbReference>
<comment type="similarity">
    <text evidence="3">Belongs to the AIR carboxylase family. Class I subfamily.</text>
</comment>
<sequence length="192" mass="20280">MAYSEQVRVSRAPPTRIGCGRTCAGGNMTANKPQVAVIMGSASDWETMRYACEMLDRFEVPYMKQVVSAHRTPELMGEFAHNARANGLKIIIAGAGGAAHLPGMVAAQTTLPVIGVPVRSHALSGWDSLLSIVQMPGGIPVATTAVGNSGATNAGLLAVSMLSMNDERLADALQAYRDELKEKVEQSNAELI</sequence>
<name>A0A806FX34_BIFAN</name>
<dbReference type="PANTHER" id="PTHR23046:SF2">
    <property type="entry name" value="PHOSPHORIBOSYLAMINOIMIDAZOLE CARBOXYLASE"/>
    <property type="match status" value="1"/>
</dbReference>
<feature type="domain" description="PurE" evidence="5">
    <location>
        <begin position="33"/>
        <end position="184"/>
    </location>
</feature>
<gene>
    <name evidence="3" type="primary">purE</name>
    <name evidence="6" type="ORF">BALAC2494_00542</name>
</gene>
<evidence type="ECO:0000256" key="4">
    <source>
        <dbReference type="PIRSR" id="PIRSR001338-1"/>
    </source>
</evidence>
<proteinExistence type="inferred from homology"/>
<dbReference type="InterPro" id="IPR024694">
    <property type="entry name" value="PurE_prokaryotes"/>
</dbReference>
<evidence type="ECO:0000256" key="1">
    <source>
        <dbReference type="ARBA" id="ARBA00022755"/>
    </source>
</evidence>
<dbReference type="HAMAP" id="MF_01929">
    <property type="entry name" value="PurE_classI"/>
    <property type="match status" value="1"/>
</dbReference>
<dbReference type="Pfam" id="PF00731">
    <property type="entry name" value="AIRC"/>
    <property type="match status" value="1"/>
</dbReference>
<evidence type="ECO:0000259" key="5">
    <source>
        <dbReference type="SMART" id="SM01001"/>
    </source>
</evidence>
<evidence type="ECO:0000256" key="3">
    <source>
        <dbReference type="HAMAP-Rule" id="MF_01929"/>
    </source>
</evidence>
<feature type="binding site" evidence="3 4">
    <location>
        <position position="44"/>
    </location>
    <ligand>
        <name>substrate</name>
    </ligand>
</feature>
<reference evidence="6 7" key="1">
    <citation type="journal article" date="2011" name="J. Bacteriol.">
        <title>Genome Sequence of the Probiotic Strain Bifidobacterium animalis subsp. lactis CNCM I-2494.</title>
        <authorList>
            <person name="Chervaux C."/>
            <person name="Grimaldi C."/>
            <person name="Bolotin A."/>
            <person name="Quinquis B."/>
            <person name="Legrain-Raspaud S."/>
            <person name="van Hylckama Vlieg J.E."/>
            <person name="Denariaz G."/>
            <person name="Smokvina T."/>
        </authorList>
    </citation>
    <scope>NUCLEOTIDE SEQUENCE [LARGE SCALE GENOMIC DNA]</scope>
    <source>
        <strain evidence="6 7">CNCM I-2494</strain>
    </source>
</reference>
<protein>
    <recommendedName>
        <fullName evidence="3">N5-carboxyaminoimidazole ribonucleotide mutase</fullName>
        <shortName evidence="3">N5-CAIR mutase</shortName>
        <ecNumber evidence="3">5.4.99.18</ecNumber>
    </recommendedName>
    <alternativeName>
        <fullName evidence="3">5-(carboxyamino)imidazole ribonucleotide mutase</fullName>
    </alternativeName>
</protein>
<dbReference type="SMART" id="SM01001">
    <property type="entry name" value="AIRC"/>
    <property type="match status" value="1"/>
</dbReference>
<evidence type="ECO:0000256" key="2">
    <source>
        <dbReference type="ARBA" id="ARBA00023235"/>
    </source>
</evidence>
<dbReference type="UniPathway" id="UPA00074">
    <property type="reaction ID" value="UER00943"/>
</dbReference>
<dbReference type="KEGG" id="bnm:BALAC2494_00542"/>
<dbReference type="EMBL" id="CP002915">
    <property type="protein sequence ID" value="AEK30050.1"/>
    <property type="molecule type" value="Genomic_DNA"/>
</dbReference>
<feature type="binding site" evidence="3 4">
    <location>
        <position position="41"/>
    </location>
    <ligand>
        <name>substrate</name>
    </ligand>
</feature>
<dbReference type="GO" id="GO:0006189">
    <property type="term" value="P:'de novo' IMP biosynthetic process"/>
    <property type="evidence" value="ECO:0007669"/>
    <property type="project" value="UniProtKB-UniRule"/>
</dbReference>
<dbReference type="AlphaFoldDB" id="A0A806FX34"/>
<dbReference type="InterPro" id="IPR000031">
    <property type="entry name" value="PurE_dom"/>
</dbReference>
<evidence type="ECO:0000313" key="7">
    <source>
        <dbReference type="Proteomes" id="UP000008394"/>
    </source>
</evidence>
<dbReference type="EC" id="5.4.99.18" evidence="3"/>